<dbReference type="EMBL" id="VOFY01000013">
    <property type="protein sequence ID" value="KAA8586501.1"/>
    <property type="molecule type" value="Genomic_DNA"/>
</dbReference>
<keyword evidence="2" id="KW-1185">Reference proteome</keyword>
<evidence type="ECO:0000313" key="2">
    <source>
        <dbReference type="Proteomes" id="UP000327493"/>
    </source>
</evidence>
<evidence type="ECO:0000313" key="1">
    <source>
        <dbReference type="EMBL" id="KAA8586501.1"/>
    </source>
</evidence>
<sequence length="12" mass="1393">MEEEGERNTKGL</sequence>
<organism evidence="1 2">
    <name type="scientific">Etheostoma spectabile</name>
    <name type="common">orangethroat darter</name>
    <dbReference type="NCBI Taxonomy" id="54343"/>
    <lineage>
        <taxon>Eukaryota</taxon>
        <taxon>Metazoa</taxon>
        <taxon>Chordata</taxon>
        <taxon>Craniata</taxon>
        <taxon>Vertebrata</taxon>
        <taxon>Euteleostomi</taxon>
        <taxon>Actinopterygii</taxon>
        <taxon>Neopterygii</taxon>
        <taxon>Teleostei</taxon>
        <taxon>Neoteleostei</taxon>
        <taxon>Acanthomorphata</taxon>
        <taxon>Eupercaria</taxon>
        <taxon>Perciformes</taxon>
        <taxon>Percoidei</taxon>
        <taxon>Percidae</taxon>
        <taxon>Etheostomatinae</taxon>
        <taxon>Etheostoma</taxon>
    </lineage>
</organism>
<dbReference type="Proteomes" id="UP000327493">
    <property type="component" value="Chromosome 13"/>
</dbReference>
<name>A0A5J5D4R4_9PERO</name>
<protein>
    <submittedName>
        <fullName evidence="1">Uncharacterized protein</fullName>
    </submittedName>
</protein>
<proteinExistence type="predicted"/>
<reference evidence="1 2" key="1">
    <citation type="submission" date="2019-08" db="EMBL/GenBank/DDBJ databases">
        <title>A chromosome-level genome assembly, high-density linkage maps, and genome scans reveal the genomic architecture of hybrid incompatibilities underlying speciation via character displacement in darters (Percidae: Etheostominae).</title>
        <authorList>
            <person name="Moran R.L."/>
            <person name="Catchen J.M."/>
            <person name="Fuller R.C."/>
        </authorList>
    </citation>
    <scope>NUCLEOTIDE SEQUENCE [LARGE SCALE GENOMIC DNA]</scope>
    <source>
        <strain evidence="1">EspeVRDwgs_2016</strain>
        <tissue evidence="1">Muscle</tissue>
    </source>
</reference>
<comment type="caution">
    <text evidence="1">The sequence shown here is derived from an EMBL/GenBank/DDBJ whole genome shotgun (WGS) entry which is preliminary data.</text>
</comment>
<accession>A0A5J5D4R4</accession>
<gene>
    <name evidence="1" type="ORF">FQN60_000337</name>
</gene>